<organism evidence="2 3">
    <name type="scientific">Pseudomonas syringae pv. pisi str. 1704B</name>
    <dbReference type="NCBI Taxonomy" id="629263"/>
    <lineage>
        <taxon>Bacteria</taxon>
        <taxon>Pseudomonadati</taxon>
        <taxon>Pseudomonadota</taxon>
        <taxon>Gammaproteobacteria</taxon>
        <taxon>Pseudomonadales</taxon>
        <taxon>Pseudomonadaceae</taxon>
        <taxon>Pseudomonas</taxon>
        <taxon>Pseudomonas syringae</taxon>
    </lineage>
</organism>
<dbReference type="Proteomes" id="UP000004986">
    <property type="component" value="Unassembled WGS sequence"/>
</dbReference>
<dbReference type="HOGENOM" id="CLU_3398053_0_0_6"/>
<evidence type="ECO:0000256" key="1">
    <source>
        <dbReference type="SAM" id="MobiDB-lite"/>
    </source>
</evidence>
<evidence type="ECO:0000313" key="3">
    <source>
        <dbReference type="Proteomes" id="UP000004986"/>
    </source>
</evidence>
<dbReference type="BioCyc" id="PSYR629263:G11X0-2233-MONOMER"/>
<gene>
    <name evidence="2" type="ORF">PSYPI_12769</name>
</gene>
<feature type="region of interest" description="Disordered" evidence="1">
    <location>
        <begin position="1"/>
        <end position="36"/>
    </location>
</feature>
<dbReference type="EMBL" id="AEAI01000638">
    <property type="protein sequence ID" value="EGH43207.1"/>
    <property type="molecule type" value="Genomic_DNA"/>
</dbReference>
<protein>
    <submittedName>
        <fullName evidence="2">Uncharacterized protein</fullName>
    </submittedName>
</protein>
<dbReference type="AlphaFoldDB" id="F3G807"/>
<reference evidence="2 3" key="1">
    <citation type="journal article" date="2011" name="PLoS Pathog.">
        <title>Dynamic evolution of pathogenicity revealed by sequencing and comparative genomics of 19 Pseudomonas syringae isolates.</title>
        <authorList>
            <person name="Baltrus D.A."/>
            <person name="Nishimura M.T."/>
            <person name="Romanchuk A."/>
            <person name="Chang J.H."/>
            <person name="Mukhtar M.S."/>
            <person name="Cherkis K."/>
            <person name="Roach J."/>
            <person name="Grant S.R."/>
            <person name="Jones C.D."/>
            <person name="Dangl J.L."/>
        </authorList>
    </citation>
    <scope>NUCLEOTIDE SEQUENCE [LARGE SCALE GENOMIC DNA]</scope>
    <source>
        <strain evidence="2 3">1704B</strain>
    </source>
</reference>
<name>F3G807_PSESJ</name>
<accession>F3G807</accession>
<proteinExistence type="predicted"/>
<keyword evidence="3" id="KW-1185">Reference proteome</keyword>
<sequence length="36" mass="3895">MQPVIMAMKPATTADGDESVSGRNGTLRDWFMQGVP</sequence>
<evidence type="ECO:0000313" key="2">
    <source>
        <dbReference type="EMBL" id="EGH43207.1"/>
    </source>
</evidence>
<comment type="caution">
    <text evidence="2">The sequence shown here is derived from an EMBL/GenBank/DDBJ whole genome shotgun (WGS) entry which is preliminary data.</text>
</comment>